<feature type="active site" description="Acyl-thioester intermediate" evidence="3">
    <location>
        <position position="111"/>
    </location>
</feature>
<evidence type="ECO:0000259" key="5">
    <source>
        <dbReference type="Pfam" id="PF01154"/>
    </source>
</evidence>
<dbReference type="PANTHER" id="PTHR43323:SF2">
    <property type="entry name" value="HYDROXYMETHYLGLUTARYL-COA SYNTHASE"/>
    <property type="match status" value="1"/>
</dbReference>
<evidence type="ECO:0000313" key="7">
    <source>
        <dbReference type="EMBL" id="CEI84597.1"/>
    </source>
</evidence>
<dbReference type="EMBL" id="CDGG01000001">
    <property type="protein sequence ID" value="CEI84597.1"/>
    <property type="molecule type" value="Genomic_DNA"/>
</dbReference>
<feature type="binding site" evidence="4">
    <location>
        <position position="242"/>
    </location>
    <ligand>
        <name>(3S)-3-hydroxy-3-methylglutaryl-CoA</name>
        <dbReference type="ChEBI" id="CHEBI:43074"/>
    </ligand>
</feature>
<evidence type="ECO:0000256" key="4">
    <source>
        <dbReference type="PIRSR" id="PIRSR611554-2"/>
    </source>
</evidence>
<dbReference type="STRING" id="545501.BN997_04551"/>
<dbReference type="AlphaFoldDB" id="A0A0A1MZ01"/>
<sequence length="388" mass="42817">MKIGIDKLGFYAPHLYVDMNDLAEARGIDPGKFTIGLGQDEMAVPPITQDPVSLAANAAEQILDREDKDAIDLVIFGTESGVDHSKSAAVYVHQLLGLNPKARSVEMKQACYGATAGIQMAKGHIALHPDKKVLILASDIARYGLNTPGESTQGAGAVAILVSAEPRLLELESESTYYTEDIMDFWRPVYSSTAFVDGKYSNEQYIAFFQKVWKDYQEQTGRSLEDFAAIAFHLPYTKMGWKALRTVIEDAPEAVQERLKNNYQISTKYNRNVGNIYTGSLYLSLISLLENQDDLKEGDTIGLYSYGSGAVGEFLSGKLQNGFKKHLQTASHQAMFDNRECISVAAYEKVFEEALPTDGSEKQLNVDEDPAKICLAGVKDHIRSYAVK</sequence>
<comment type="similarity">
    <text evidence="1">Belongs to the thiolase-like superfamily. HMG-CoA synthase family.</text>
</comment>
<keyword evidence="2" id="KW-0808">Transferase</keyword>
<feature type="active site" description="Proton donor/acceptor" evidence="3">
    <location>
        <position position="79"/>
    </location>
</feature>
<dbReference type="GO" id="GO:0004421">
    <property type="term" value="F:hydroxymethylglutaryl-CoA synthase activity"/>
    <property type="evidence" value="ECO:0007669"/>
    <property type="project" value="InterPro"/>
</dbReference>
<dbReference type="Pfam" id="PF08540">
    <property type="entry name" value="HMG_CoA_synt_C"/>
    <property type="match status" value="2"/>
</dbReference>
<feature type="domain" description="Hydroxymethylglutaryl-coenzyme A synthase N-terminal" evidence="5">
    <location>
        <begin position="2"/>
        <end position="163"/>
    </location>
</feature>
<dbReference type="InterPro" id="IPR013528">
    <property type="entry name" value="HMG_CoA_synth_N"/>
</dbReference>
<evidence type="ECO:0000313" key="8">
    <source>
        <dbReference type="Proteomes" id="UP000040453"/>
    </source>
</evidence>
<dbReference type="NCBIfam" id="TIGR01835">
    <property type="entry name" value="HMG-CoA-S_prok"/>
    <property type="match status" value="1"/>
</dbReference>
<dbReference type="InterPro" id="IPR011554">
    <property type="entry name" value="HMG_CoA_synthase_prok"/>
</dbReference>
<accession>A0A0A1MZ01</accession>
<dbReference type="RefSeq" id="WP_042535532.1">
    <property type="nucleotide sequence ID" value="NZ_CDGG01000001.1"/>
</dbReference>
<feature type="binding site" evidence="4">
    <location>
        <position position="143"/>
    </location>
    <ligand>
        <name>(3S)-3-hydroxy-3-methylglutaryl-CoA</name>
        <dbReference type="ChEBI" id="CHEBI:43074"/>
    </ligand>
</feature>
<gene>
    <name evidence="7" type="primary">pksG</name>
    <name evidence="7" type="ORF">BN997_04551</name>
</gene>
<dbReference type="CDD" id="cd00827">
    <property type="entry name" value="init_cond_enzymes"/>
    <property type="match status" value="1"/>
</dbReference>
<dbReference type="OrthoDB" id="9769523at2"/>
<evidence type="ECO:0000256" key="3">
    <source>
        <dbReference type="PIRSR" id="PIRSR611554-1"/>
    </source>
</evidence>
<feature type="active site" description="Proton donor/acceptor" evidence="3">
    <location>
        <position position="233"/>
    </location>
</feature>
<dbReference type="PANTHER" id="PTHR43323">
    <property type="entry name" value="3-HYDROXY-3-METHYLGLUTARYL COENZYME A SYNTHASE"/>
    <property type="match status" value="1"/>
</dbReference>
<dbReference type="SUPFAM" id="SSF53901">
    <property type="entry name" value="Thiolase-like"/>
    <property type="match status" value="2"/>
</dbReference>
<evidence type="ECO:0000256" key="2">
    <source>
        <dbReference type="ARBA" id="ARBA00022679"/>
    </source>
</evidence>
<evidence type="ECO:0000256" key="1">
    <source>
        <dbReference type="ARBA" id="ARBA00007061"/>
    </source>
</evidence>
<protein>
    <submittedName>
        <fullName evidence="7">Polyketide biosynthesis 3-hydroxy-3-methylglutaryl-ACP synthase PksG</fullName>
    </submittedName>
</protein>
<feature type="domain" description="Hydroxymethylglutaryl-coenzyme A synthase C-terminal" evidence="6">
    <location>
        <begin position="254"/>
        <end position="352"/>
    </location>
</feature>
<organism evidence="7 8">
    <name type="scientific">Oceanobacillus oncorhynchi</name>
    <dbReference type="NCBI Taxonomy" id="545501"/>
    <lineage>
        <taxon>Bacteria</taxon>
        <taxon>Bacillati</taxon>
        <taxon>Bacillota</taxon>
        <taxon>Bacilli</taxon>
        <taxon>Bacillales</taxon>
        <taxon>Bacillaceae</taxon>
        <taxon>Oceanobacillus</taxon>
    </lineage>
</organism>
<dbReference type="GO" id="GO:0006084">
    <property type="term" value="P:acetyl-CoA metabolic process"/>
    <property type="evidence" value="ECO:0007669"/>
    <property type="project" value="InterPro"/>
</dbReference>
<evidence type="ECO:0000259" key="6">
    <source>
        <dbReference type="Pfam" id="PF08540"/>
    </source>
</evidence>
<dbReference type="Proteomes" id="UP000040453">
    <property type="component" value="Unassembled WGS sequence"/>
</dbReference>
<feature type="binding site" evidence="4">
    <location>
        <position position="29"/>
    </location>
    <ligand>
        <name>(3S)-3-hydroxy-3-methylglutaryl-CoA</name>
        <dbReference type="ChEBI" id="CHEBI:43074"/>
    </ligand>
</feature>
<feature type="domain" description="Hydroxymethylglutaryl-coenzyme A synthase C-terminal" evidence="6">
    <location>
        <begin position="176"/>
        <end position="245"/>
    </location>
</feature>
<reference evidence="7 8" key="1">
    <citation type="submission" date="2014-11" db="EMBL/GenBank/DDBJ databases">
        <authorList>
            <person name="Urmite Genomes Urmite Genomes"/>
        </authorList>
    </citation>
    <scope>NUCLEOTIDE SEQUENCE [LARGE SCALE GENOMIC DNA]</scope>
    <source>
        <strain evidence="7 8">Oc5</strain>
    </source>
</reference>
<feature type="binding site" evidence="4">
    <location>
        <position position="275"/>
    </location>
    <ligand>
        <name>(3S)-3-hydroxy-3-methylglutaryl-CoA</name>
        <dbReference type="ChEBI" id="CHEBI:43074"/>
    </ligand>
</feature>
<keyword evidence="8" id="KW-1185">Reference proteome</keyword>
<name>A0A0A1MZ01_9BACI</name>
<dbReference type="InterPro" id="IPR016039">
    <property type="entry name" value="Thiolase-like"/>
</dbReference>
<proteinExistence type="inferred from homology"/>
<dbReference type="Pfam" id="PF01154">
    <property type="entry name" value="HMG_CoA_synt_N"/>
    <property type="match status" value="1"/>
</dbReference>
<dbReference type="Gene3D" id="3.40.47.10">
    <property type="match status" value="2"/>
</dbReference>
<dbReference type="InterPro" id="IPR013746">
    <property type="entry name" value="HMG_CoA_synt_C_dom"/>
</dbReference>